<organism evidence="1 2">
    <name type="scientific">Panagrolaimus superbus</name>
    <dbReference type="NCBI Taxonomy" id="310955"/>
    <lineage>
        <taxon>Eukaryota</taxon>
        <taxon>Metazoa</taxon>
        <taxon>Ecdysozoa</taxon>
        <taxon>Nematoda</taxon>
        <taxon>Chromadorea</taxon>
        <taxon>Rhabditida</taxon>
        <taxon>Tylenchina</taxon>
        <taxon>Panagrolaimomorpha</taxon>
        <taxon>Panagrolaimoidea</taxon>
        <taxon>Panagrolaimidae</taxon>
        <taxon>Panagrolaimus</taxon>
    </lineage>
</organism>
<dbReference type="Proteomes" id="UP000887577">
    <property type="component" value="Unplaced"/>
</dbReference>
<name>A0A914YUJ6_9BILA</name>
<reference evidence="2" key="1">
    <citation type="submission" date="2022-11" db="UniProtKB">
        <authorList>
            <consortium name="WormBaseParasite"/>
        </authorList>
    </citation>
    <scope>IDENTIFICATION</scope>
</reference>
<protein>
    <submittedName>
        <fullName evidence="2">Uncharacterized protein</fullName>
    </submittedName>
</protein>
<dbReference type="AlphaFoldDB" id="A0A914YUJ6"/>
<evidence type="ECO:0000313" key="2">
    <source>
        <dbReference type="WBParaSite" id="PSU_v2.g21153.t1"/>
    </source>
</evidence>
<sequence length="390" mass="44652">MAVLVYYGSQIANTTTDHFILIKTEGILLKTLCDLLHRVYPTYEVYTTGINDLLIRMHTWLGFPIFNEMVEHASHGRLHEIIKKRRLYLRNKTFPFKQFSCSPTDDQELNRLATSLRETSNFTEISTRLHDTVFLRRTWIQQMNNDPGLERGVATTFFHKFPIYNTRLDLLHRDYEVVMRDIYGHVPDVVATLTLYAPTIIYYAFLNSIDLPDNENDDCLKALYILPSLIKKFSPRCHQQTIEYLYIETDNLNLNGALVQRRSLTTCPSLVATNCGGRRTFFVAVDDFALHTASTNISQAMQRLFEVYYVLDLVYDAAMKDLFGLLEYLMNMKPAANLGVIKLAATLNDCLKNPPKNFSQIFSTFTATSTTTATIPADIQGTCLFSNLLA</sequence>
<proteinExistence type="predicted"/>
<dbReference type="WBParaSite" id="PSU_v2.g21153.t1">
    <property type="protein sequence ID" value="PSU_v2.g21153.t1"/>
    <property type="gene ID" value="PSU_v2.g21153"/>
</dbReference>
<accession>A0A914YUJ6</accession>
<evidence type="ECO:0000313" key="1">
    <source>
        <dbReference type="Proteomes" id="UP000887577"/>
    </source>
</evidence>
<keyword evidence="1" id="KW-1185">Reference proteome</keyword>